<dbReference type="InterPro" id="IPR006439">
    <property type="entry name" value="HAD-SF_hydro_IA"/>
</dbReference>
<accession>A0A9W8H1N7</accession>
<reference evidence="1" key="1">
    <citation type="submission" date="2022-07" db="EMBL/GenBank/DDBJ databases">
        <title>Phylogenomic reconstructions and comparative analyses of Kickxellomycotina fungi.</title>
        <authorList>
            <person name="Reynolds N.K."/>
            <person name="Stajich J.E."/>
            <person name="Barry K."/>
            <person name="Grigoriev I.V."/>
            <person name="Crous P."/>
            <person name="Smith M.E."/>
        </authorList>
    </citation>
    <scope>NUCLEOTIDE SEQUENCE</scope>
    <source>
        <strain evidence="1">BCRC 34297</strain>
    </source>
</reference>
<dbReference type="OrthoDB" id="40579at2759"/>
<comment type="caution">
    <text evidence="1">The sequence shown here is derived from an EMBL/GenBank/DDBJ whole genome shotgun (WGS) entry which is preliminary data.</text>
</comment>
<dbReference type="SFLD" id="SFLDS00003">
    <property type="entry name" value="Haloacid_Dehalogenase"/>
    <property type="match status" value="1"/>
</dbReference>
<gene>
    <name evidence="1" type="primary">GPP1_1</name>
    <name evidence="1" type="ORF">GGI19_002986</name>
</gene>
<dbReference type="PANTHER" id="PTHR43481:SF4">
    <property type="entry name" value="GLYCEROL-1-PHOSPHATE PHOSPHOHYDROLASE 1-RELATED"/>
    <property type="match status" value="1"/>
</dbReference>
<dbReference type="InterPro" id="IPR051806">
    <property type="entry name" value="HAD-like_SPP"/>
</dbReference>
<sequence length="227" mass="24759">MSPTTLSTSIIAHGLIFDLDGTLISTLEVTEKIYTQYCRQFDIDPAPVLAGCHGIPTLQVLRMFYPPSTHTQEFANQMEHDSVIHLDGLQIIPGADSLLRSLPLDKWSIFTSGMPMLAHPRIKHLKLPMPPVFITPENITMGKPHPEGYVLAARTMGMDPKHCVVFEDAVAGVVAGRDSKAVVVGIRTLLTDRQLKDAGATYTVKDMTKVAVALNPDGTLTVTIDES</sequence>
<name>A0A9W8H1N7_9FUNG</name>
<protein>
    <submittedName>
        <fullName evidence="1">DL-glycerol-3-phosphatase</fullName>
    </submittedName>
</protein>
<dbReference type="InterPro" id="IPR036412">
    <property type="entry name" value="HAD-like_sf"/>
</dbReference>
<dbReference type="GO" id="GO:0050308">
    <property type="term" value="F:sugar-phosphatase activity"/>
    <property type="evidence" value="ECO:0007669"/>
    <property type="project" value="TreeGrafter"/>
</dbReference>
<evidence type="ECO:0000313" key="1">
    <source>
        <dbReference type="EMBL" id="KAJ2753654.1"/>
    </source>
</evidence>
<proteinExistence type="predicted"/>
<dbReference type="NCBIfam" id="TIGR01509">
    <property type="entry name" value="HAD-SF-IA-v3"/>
    <property type="match status" value="1"/>
</dbReference>
<dbReference type="InterPro" id="IPR023214">
    <property type="entry name" value="HAD_sf"/>
</dbReference>
<dbReference type="InterPro" id="IPR023198">
    <property type="entry name" value="PGP-like_dom2"/>
</dbReference>
<dbReference type="PANTHER" id="PTHR43481">
    <property type="entry name" value="FRUCTOSE-1-PHOSPHATE PHOSPHATASE"/>
    <property type="match status" value="1"/>
</dbReference>
<dbReference type="InterPro" id="IPR041492">
    <property type="entry name" value="HAD_2"/>
</dbReference>
<dbReference type="EMBL" id="JANBUH010000173">
    <property type="protein sequence ID" value="KAJ2753654.1"/>
    <property type="molecule type" value="Genomic_DNA"/>
</dbReference>
<dbReference type="Gene3D" id="3.40.50.1000">
    <property type="entry name" value="HAD superfamily/HAD-like"/>
    <property type="match status" value="1"/>
</dbReference>
<dbReference type="Proteomes" id="UP001140011">
    <property type="component" value="Unassembled WGS sequence"/>
</dbReference>
<organism evidence="1 2">
    <name type="scientific">Coemansia pectinata</name>
    <dbReference type="NCBI Taxonomy" id="1052879"/>
    <lineage>
        <taxon>Eukaryota</taxon>
        <taxon>Fungi</taxon>
        <taxon>Fungi incertae sedis</taxon>
        <taxon>Zoopagomycota</taxon>
        <taxon>Kickxellomycotina</taxon>
        <taxon>Kickxellomycetes</taxon>
        <taxon>Kickxellales</taxon>
        <taxon>Kickxellaceae</taxon>
        <taxon>Coemansia</taxon>
    </lineage>
</organism>
<dbReference type="Gene3D" id="1.10.150.240">
    <property type="entry name" value="Putative phosphatase, domain 2"/>
    <property type="match status" value="1"/>
</dbReference>
<evidence type="ECO:0000313" key="2">
    <source>
        <dbReference type="Proteomes" id="UP001140011"/>
    </source>
</evidence>
<dbReference type="Pfam" id="PF13419">
    <property type="entry name" value="HAD_2"/>
    <property type="match status" value="1"/>
</dbReference>
<dbReference type="AlphaFoldDB" id="A0A9W8H1N7"/>
<keyword evidence="2" id="KW-1185">Reference proteome</keyword>
<dbReference type="SUPFAM" id="SSF56784">
    <property type="entry name" value="HAD-like"/>
    <property type="match status" value="1"/>
</dbReference>
<dbReference type="SFLD" id="SFLDG01129">
    <property type="entry name" value="C1.5:_HAD__Beta-PGM__Phosphata"/>
    <property type="match status" value="1"/>
</dbReference>